<dbReference type="CDD" id="cd06445">
    <property type="entry name" value="ATase"/>
    <property type="match status" value="1"/>
</dbReference>
<dbReference type="PANTHER" id="PTHR42942:SF1">
    <property type="entry name" value="ALKYLTRANSFERASE-LIKE PROTEIN 1"/>
    <property type="match status" value="1"/>
</dbReference>
<dbReference type="EMBL" id="AP027729">
    <property type="protein sequence ID" value="BDZ40733.1"/>
    <property type="molecule type" value="Genomic_DNA"/>
</dbReference>
<dbReference type="EMBL" id="AP027729">
    <property type="protein sequence ID" value="BDZ44002.1"/>
    <property type="molecule type" value="Genomic_DNA"/>
</dbReference>
<dbReference type="Gene3D" id="1.10.10.10">
    <property type="entry name" value="Winged helix-like DNA-binding domain superfamily/Winged helix DNA-binding domain"/>
    <property type="match status" value="1"/>
</dbReference>
<keyword evidence="1" id="KW-0227">DNA damage</keyword>
<evidence type="ECO:0000259" key="3">
    <source>
        <dbReference type="Pfam" id="PF01035"/>
    </source>
</evidence>
<proteinExistence type="predicted"/>
<dbReference type="InterPro" id="IPR036388">
    <property type="entry name" value="WH-like_DNA-bd_sf"/>
</dbReference>
<sequence>MADDVRPGDVPAAGSGTGSHGGADPALEYLDEVLAVVERIPVARATTYGVIAEAVARVLGRGGPRQVGTVLARAGSGVPWWRVVNAAGSPPEHHRTRALEELRAEGCPLTRDGTRVDLRRAGWEPWEDEEPAR</sequence>
<dbReference type="RefSeq" id="WP_434019706.1">
    <property type="nucleotide sequence ID" value="NZ_AP027729.1"/>
</dbReference>
<evidence type="ECO:0000313" key="6">
    <source>
        <dbReference type="Proteomes" id="UP001321475"/>
    </source>
</evidence>
<gene>
    <name evidence="4" type="ORF">GCM10025865_00320</name>
    <name evidence="5" type="ORF">GCM10025865_33010</name>
</gene>
<evidence type="ECO:0000256" key="2">
    <source>
        <dbReference type="SAM" id="MobiDB-lite"/>
    </source>
</evidence>
<evidence type="ECO:0000313" key="5">
    <source>
        <dbReference type="EMBL" id="BDZ44002.1"/>
    </source>
</evidence>
<dbReference type="SUPFAM" id="SSF46767">
    <property type="entry name" value="Methylated DNA-protein cysteine methyltransferase, C-terminal domain"/>
    <property type="match status" value="1"/>
</dbReference>
<dbReference type="InterPro" id="IPR052520">
    <property type="entry name" value="ATL_DNA_repair"/>
</dbReference>
<dbReference type="Pfam" id="PF01035">
    <property type="entry name" value="DNA_binding_1"/>
    <property type="match status" value="1"/>
</dbReference>
<dbReference type="InterPro" id="IPR014048">
    <property type="entry name" value="MethylDNA_cys_MeTrfase_DNA-bd"/>
</dbReference>
<reference evidence="6" key="2">
    <citation type="journal article" date="2019" name="Int. J. Syst. Evol. Microbiol.">
        <title>The Global Catalogue of Microorganisms (GCM) 10K type strain sequencing project: providing services to taxonomists for standard genome sequencing and annotation.</title>
        <authorList>
            <consortium name="The Broad Institute Genomics Platform"/>
            <consortium name="The Broad Institute Genome Sequencing Center for Infectious Disease"/>
            <person name="Wu L."/>
            <person name="Ma J."/>
        </authorList>
    </citation>
    <scope>NUCLEOTIDE SEQUENCE [LARGE SCALE GENOMIC DNA]</scope>
    <source>
        <strain evidence="6">NBRC 108565</strain>
    </source>
</reference>
<dbReference type="PANTHER" id="PTHR42942">
    <property type="entry name" value="6-O-METHYLGUANINE DNA METHYLTRANSFERASE"/>
    <property type="match status" value="1"/>
</dbReference>
<feature type="region of interest" description="Disordered" evidence="2">
    <location>
        <begin position="1"/>
        <end position="24"/>
    </location>
</feature>
<organism evidence="4 6">
    <name type="scientific">Paraoerskovia sediminicola</name>
    <dbReference type="NCBI Taxonomy" id="1138587"/>
    <lineage>
        <taxon>Bacteria</taxon>
        <taxon>Bacillati</taxon>
        <taxon>Actinomycetota</taxon>
        <taxon>Actinomycetes</taxon>
        <taxon>Micrococcales</taxon>
        <taxon>Cellulomonadaceae</taxon>
        <taxon>Paraoerskovia</taxon>
    </lineage>
</organism>
<dbReference type="Proteomes" id="UP001321475">
    <property type="component" value="Chromosome"/>
</dbReference>
<evidence type="ECO:0000256" key="1">
    <source>
        <dbReference type="ARBA" id="ARBA00022763"/>
    </source>
</evidence>
<keyword evidence="6" id="KW-1185">Reference proteome</keyword>
<accession>A0ABN6XB88</accession>
<feature type="domain" description="Methylated-DNA-[protein]-cysteine S-methyltransferase DNA binding" evidence="3">
    <location>
        <begin position="31"/>
        <end position="105"/>
    </location>
</feature>
<reference evidence="4" key="3">
    <citation type="submission" date="2023-02" db="EMBL/GenBank/DDBJ databases">
        <authorList>
            <person name="Sun Q."/>
            <person name="Mori K."/>
        </authorList>
    </citation>
    <scope>NUCLEOTIDE SEQUENCE</scope>
    <source>
        <strain evidence="4">NBRC 108565</strain>
    </source>
</reference>
<name>A0ABN6XB88_9CELL</name>
<dbReference type="InterPro" id="IPR036217">
    <property type="entry name" value="MethylDNA_cys_MeTrfase_DNAb"/>
</dbReference>
<reference evidence="4" key="1">
    <citation type="journal article" date="2014" name="Int. J. Syst. Evol. Microbiol.">
        <title>Complete genome of a new Firmicutes species belonging to the dominant human colonic microbiota ('Ruminococcus bicirculans') reveals two chromosomes and a selective capacity to utilize plant glucans.</title>
        <authorList>
            <consortium name="NISC Comparative Sequencing Program"/>
            <person name="Wegmann U."/>
            <person name="Louis P."/>
            <person name="Goesmann A."/>
            <person name="Henrissat B."/>
            <person name="Duncan S.H."/>
            <person name="Flint H.J."/>
        </authorList>
    </citation>
    <scope>NUCLEOTIDE SEQUENCE</scope>
    <source>
        <strain evidence="4">NBRC 108565</strain>
    </source>
</reference>
<evidence type="ECO:0000313" key="4">
    <source>
        <dbReference type="EMBL" id="BDZ40733.1"/>
    </source>
</evidence>
<protein>
    <recommendedName>
        <fullName evidence="3">Methylated-DNA-[protein]-cysteine S-methyltransferase DNA binding domain-containing protein</fullName>
    </recommendedName>
</protein>